<organism evidence="1 2">
    <name type="scientific">Euplotes crassus</name>
    <dbReference type="NCBI Taxonomy" id="5936"/>
    <lineage>
        <taxon>Eukaryota</taxon>
        <taxon>Sar</taxon>
        <taxon>Alveolata</taxon>
        <taxon>Ciliophora</taxon>
        <taxon>Intramacronucleata</taxon>
        <taxon>Spirotrichea</taxon>
        <taxon>Hypotrichia</taxon>
        <taxon>Euplotida</taxon>
        <taxon>Euplotidae</taxon>
        <taxon>Moneuplotes</taxon>
    </lineage>
</organism>
<keyword evidence="2" id="KW-1185">Reference proteome</keyword>
<evidence type="ECO:0000313" key="1">
    <source>
        <dbReference type="EMBL" id="CAI2386458.1"/>
    </source>
</evidence>
<comment type="caution">
    <text evidence="1">The sequence shown here is derived from an EMBL/GenBank/DDBJ whole genome shotgun (WGS) entry which is preliminary data.</text>
</comment>
<evidence type="ECO:0000313" key="2">
    <source>
        <dbReference type="Proteomes" id="UP001295684"/>
    </source>
</evidence>
<name>A0AAD1Y797_EUPCR</name>
<dbReference type="Proteomes" id="UP001295684">
    <property type="component" value="Unassembled WGS sequence"/>
</dbReference>
<gene>
    <name evidence="1" type="ORF">ECRASSUSDP1_LOCUS28077</name>
</gene>
<dbReference type="AlphaFoldDB" id="A0AAD1Y797"/>
<sequence length="180" mass="20965">MPPNQFEPHQGMLKMISKRKNSYTPEKHKKRTVGVQSNLSKDKISNYYLKGAKDIFKQQVFSEPRLSRAHDQEQSVEMPLEDSLMVSNIFKDDSKNQLFTLPKISKIVRKSHSVSRLKWNQKINKIVKKRAKHRAKLMANISSNSVKILQRGSRPRRVTKTKLESLYRVNSPKVVSQFCK</sequence>
<reference evidence="1" key="1">
    <citation type="submission" date="2023-07" db="EMBL/GenBank/DDBJ databases">
        <authorList>
            <consortium name="AG Swart"/>
            <person name="Singh M."/>
            <person name="Singh A."/>
            <person name="Seah K."/>
            <person name="Emmerich C."/>
        </authorList>
    </citation>
    <scope>NUCLEOTIDE SEQUENCE</scope>
    <source>
        <strain evidence="1">DP1</strain>
    </source>
</reference>
<protein>
    <submittedName>
        <fullName evidence="1">Uncharacterized protein</fullName>
    </submittedName>
</protein>
<accession>A0AAD1Y797</accession>
<proteinExistence type="predicted"/>
<dbReference type="EMBL" id="CAMPGE010028967">
    <property type="protein sequence ID" value="CAI2386458.1"/>
    <property type="molecule type" value="Genomic_DNA"/>
</dbReference>